<feature type="transmembrane region" description="Helical" evidence="7">
    <location>
        <begin position="88"/>
        <end position="104"/>
    </location>
</feature>
<comment type="caution">
    <text evidence="9">The sequence shown here is derived from an EMBL/GenBank/DDBJ whole genome shotgun (WGS) entry which is preliminary data.</text>
</comment>
<evidence type="ECO:0000256" key="6">
    <source>
        <dbReference type="ARBA" id="ARBA00023136"/>
    </source>
</evidence>
<dbReference type="Proteomes" id="UP001415857">
    <property type="component" value="Unassembled WGS sequence"/>
</dbReference>
<keyword evidence="6 7" id="KW-0472">Membrane</keyword>
<proteinExistence type="inferred from homology"/>
<name>A0AAP0WVB8_LIQFO</name>
<evidence type="ECO:0000256" key="8">
    <source>
        <dbReference type="SAM" id="MobiDB-lite"/>
    </source>
</evidence>
<dbReference type="InterPro" id="IPR004895">
    <property type="entry name" value="Prenylated_rab_accept_PRA1"/>
</dbReference>
<protein>
    <recommendedName>
        <fullName evidence="7">PRA1 family protein</fullName>
    </recommendedName>
</protein>
<dbReference type="GO" id="GO:0005783">
    <property type="term" value="C:endoplasmic reticulum"/>
    <property type="evidence" value="ECO:0007669"/>
    <property type="project" value="TreeGrafter"/>
</dbReference>
<dbReference type="PANTHER" id="PTHR19317">
    <property type="entry name" value="PRENYLATED RAB ACCEPTOR 1-RELATED"/>
    <property type="match status" value="1"/>
</dbReference>
<comment type="subcellular location">
    <subcellularLocation>
        <location evidence="2 7">Membrane</location>
        <topology evidence="2 7">Multi-pass membrane protein</topology>
    </subcellularLocation>
</comment>
<dbReference type="GO" id="GO:0016192">
    <property type="term" value="P:vesicle-mediated transport"/>
    <property type="evidence" value="ECO:0007669"/>
    <property type="project" value="TreeGrafter"/>
</dbReference>
<sequence>MPITSPDGYTTLQSSSTSTPYNLTRSRPFFATCRPWRQFTNPSSFSRPYVSGEILLRLRRNLAYFRVNYAVITLLILFLSLIYHPVSMIIYLILSIGWYFFYLSREEPLRIFNRLIDDRAVMAGLGVITVVAVGLTGVWLNVLVSVVVACVVVCLHAAFRGTNDLYFDEQEAADDGLVSVVGSPLRPAGYGRI</sequence>
<accession>A0AAP0WVB8</accession>
<keyword evidence="5 7" id="KW-1133">Transmembrane helix</keyword>
<dbReference type="PANTHER" id="PTHR19317:SF84">
    <property type="entry name" value="PRA1 FAMILY PROTEIN"/>
    <property type="match status" value="1"/>
</dbReference>
<evidence type="ECO:0000256" key="1">
    <source>
        <dbReference type="ARBA" id="ARBA00002501"/>
    </source>
</evidence>
<comment type="function">
    <text evidence="1 7">May be involved in both secretory and endocytic intracellular trafficking in the endosomal/prevacuolar compartments.</text>
</comment>
<dbReference type="AlphaFoldDB" id="A0AAP0WVB8"/>
<evidence type="ECO:0000256" key="7">
    <source>
        <dbReference type="RuleBase" id="RU363107"/>
    </source>
</evidence>
<keyword evidence="4 7" id="KW-0812">Transmembrane</keyword>
<evidence type="ECO:0000256" key="2">
    <source>
        <dbReference type="ARBA" id="ARBA00004141"/>
    </source>
</evidence>
<evidence type="ECO:0000256" key="4">
    <source>
        <dbReference type="ARBA" id="ARBA00022692"/>
    </source>
</evidence>
<comment type="similarity">
    <text evidence="3 7">Belongs to the PRA1 family.</text>
</comment>
<evidence type="ECO:0000256" key="3">
    <source>
        <dbReference type="ARBA" id="ARBA00006483"/>
    </source>
</evidence>
<organism evidence="9 10">
    <name type="scientific">Liquidambar formosana</name>
    <name type="common">Formosan gum</name>
    <dbReference type="NCBI Taxonomy" id="63359"/>
    <lineage>
        <taxon>Eukaryota</taxon>
        <taxon>Viridiplantae</taxon>
        <taxon>Streptophyta</taxon>
        <taxon>Embryophyta</taxon>
        <taxon>Tracheophyta</taxon>
        <taxon>Spermatophyta</taxon>
        <taxon>Magnoliopsida</taxon>
        <taxon>eudicotyledons</taxon>
        <taxon>Gunneridae</taxon>
        <taxon>Pentapetalae</taxon>
        <taxon>Saxifragales</taxon>
        <taxon>Altingiaceae</taxon>
        <taxon>Liquidambar</taxon>
    </lineage>
</organism>
<dbReference type="Pfam" id="PF03208">
    <property type="entry name" value="PRA1"/>
    <property type="match status" value="1"/>
</dbReference>
<evidence type="ECO:0000313" key="9">
    <source>
        <dbReference type="EMBL" id="KAK9281139.1"/>
    </source>
</evidence>
<feature type="transmembrane region" description="Helical" evidence="7">
    <location>
        <begin position="125"/>
        <end position="158"/>
    </location>
</feature>
<evidence type="ECO:0000256" key="5">
    <source>
        <dbReference type="ARBA" id="ARBA00022989"/>
    </source>
</evidence>
<feature type="region of interest" description="Disordered" evidence="8">
    <location>
        <begin position="1"/>
        <end position="21"/>
    </location>
</feature>
<keyword evidence="7" id="KW-0813">Transport</keyword>
<feature type="compositionally biased region" description="Polar residues" evidence="8">
    <location>
        <begin position="7"/>
        <end position="21"/>
    </location>
</feature>
<reference evidence="9 10" key="1">
    <citation type="journal article" date="2024" name="Plant J.">
        <title>Genome sequences and population genomics reveal climatic adaptation and genomic divergence between two closely related sweetgum species.</title>
        <authorList>
            <person name="Xu W.Q."/>
            <person name="Ren C.Q."/>
            <person name="Zhang X.Y."/>
            <person name="Comes H.P."/>
            <person name="Liu X.H."/>
            <person name="Li Y.G."/>
            <person name="Kettle C.J."/>
            <person name="Jalonen R."/>
            <person name="Gaisberger H."/>
            <person name="Ma Y.Z."/>
            <person name="Qiu Y.X."/>
        </authorList>
    </citation>
    <scope>NUCLEOTIDE SEQUENCE [LARGE SCALE GENOMIC DNA]</scope>
    <source>
        <strain evidence="9">Hangzhou</strain>
    </source>
</reference>
<gene>
    <name evidence="9" type="ORF">L1049_004032</name>
</gene>
<evidence type="ECO:0000313" key="10">
    <source>
        <dbReference type="Proteomes" id="UP001415857"/>
    </source>
</evidence>
<dbReference type="EMBL" id="JBBPBK010000007">
    <property type="protein sequence ID" value="KAK9281139.1"/>
    <property type="molecule type" value="Genomic_DNA"/>
</dbReference>
<dbReference type="GO" id="GO:0016020">
    <property type="term" value="C:membrane"/>
    <property type="evidence" value="ECO:0007669"/>
    <property type="project" value="UniProtKB-SubCell"/>
</dbReference>
<feature type="transmembrane region" description="Helical" evidence="7">
    <location>
        <begin position="63"/>
        <end position="82"/>
    </location>
</feature>
<dbReference type="GO" id="GO:0005794">
    <property type="term" value="C:Golgi apparatus"/>
    <property type="evidence" value="ECO:0007669"/>
    <property type="project" value="TreeGrafter"/>
</dbReference>
<keyword evidence="10" id="KW-1185">Reference proteome</keyword>